<dbReference type="OrthoDB" id="9802488at2759"/>
<organism evidence="1 2">
    <name type="scientific">Eumeta variegata</name>
    <name type="common">Bagworm moth</name>
    <name type="synonym">Eumeta japonica</name>
    <dbReference type="NCBI Taxonomy" id="151549"/>
    <lineage>
        <taxon>Eukaryota</taxon>
        <taxon>Metazoa</taxon>
        <taxon>Ecdysozoa</taxon>
        <taxon>Arthropoda</taxon>
        <taxon>Hexapoda</taxon>
        <taxon>Insecta</taxon>
        <taxon>Pterygota</taxon>
        <taxon>Neoptera</taxon>
        <taxon>Endopterygota</taxon>
        <taxon>Lepidoptera</taxon>
        <taxon>Glossata</taxon>
        <taxon>Ditrysia</taxon>
        <taxon>Tineoidea</taxon>
        <taxon>Psychidae</taxon>
        <taxon>Oiketicinae</taxon>
        <taxon>Eumeta</taxon>
    </lineage>
</organism>
<keyword evidence="2" id="KW-1185">Reference proteome</keyword>
<sequence>MRGRDLRRSLRDGRECTTRMWRSPPPPINCGHVGAFVIPDDIVSNNDIDTAIGALTKHIKTVVKRCQRKKAVIIGIPKPGKPRDLLTNYRPIRLLSGLGKLFEKVLKTQHNNHLLGNGLIINEQFGFRPNHSYPQQAL</sequence>
<name>A0A4C1VAC3_EUMVA</name>
<keyword evidence="1" id="KW-0548">Nucleotidyltransferase</keyword>
<keyword evidence="1" id="KW-0695">RNA-directed DNA polymerase</keyword>
<comment type="caution">
    <text evidence="1">The sequence shown here is derived from an EMBL/GenBank/DDBJ whole genome shotgun (WGS) entry which is preliminary data.</text>
</comment>
<accession>A0A4C1VAC3</accession>
<dbReference type="STRING" id="151549.A0A4C1VAC3"/>
<evidence type="ECO:0000313" key="2">
    <source>
        <dbReference type="Proteomes" id="UP000299102"/>
    </source>
</evidence>
<evidence type="ECO:0000313" key="1">
    <source>
        <dbReference type="EMBL" id="GBP35520.1"/>
    </source>
</evidence>
<dbReference type="AlphaFoldDB" id="A0A4C1VAC3"/>
<keyword evidence="1" id="KW-0808">Transferase</keyword>
<gene>
    <name evidence="1" type="ORF">EVAR_17381_1</name>
</gene>
<dbReference type="Proteomes" id="UP000299102">
    <property type="component" value="Unassembled WGS sequence"/>
</dbReference>
<dbReference type="GO" id="GO:0003964">
    <property type="term" value="F:RNA-directed DNA polymerase activity"/>
    <property type="evidence" value="ECO:0007669"/>
    <property type="project" value="UniProtKB-KW"/>
</dbReference>
<reference evidence="1 2" key="1">
    <citation type="journal article" date="2019" name="Commun. Biol.">
        <title>The bagworm genome reveals a unique fibroin gene that provides high tensile strength.</title>
        <authorList>
            <person name="Kono N."/>
            <person name="Nakamura H."/>
            <person name="Ohtoshi R."/>
            <person name="Tomita M."/>
            <person name="Numata K."/>
            <person name="Arakawa K."/>
        </authorList>
    </citation>
    <scope>NUCLEOTIDE SEQUENCE [LARGE SCALE GENOMIC DNA]</scope>
</reference>
<dbReference type="EMBL" id="BGZK01000305">
    <property type="protein sequence ID" value="GBP35520.1"/>
    <property type="molecule type" value="Genomic_DNA"/>
</dbReference>
<protein>
    <submittedName>
        <fullName evidence="1">Probable RNA-directed DNA polymerase from transposon X-element</fullName>
    </submittedName>
</protein>
<proteinExistence type="predicted"/>
<dbReference type="PANTHER" id="PTHR19446">
    <property type="entry name" value="REVERSE TRANSCRIPTASES"/>
    <property type="match status" value="1"/>
</dbReference>